<dbReference type="Gene3D" id="1.10.260.40">
    <property type="entry name" value="lambda repressor-like DNA-binding domains"/>
    <property type="match status" value="1"/>
</dbReference>
<dbReference type="AlphaFoldDB" id="A0A2P2CAN5"/>
<dbReference type="SMART" id="SM00530">
    <property type="entry name" value="HTH_XRE"/>
    <property type="match status" value="1"/>
</dbReference>
<dbReference type="InterPro" id="IPR001387">
    <property type="entry name" value="Cro/C1-type_HTH"/>
</dbReference>
<organism evidence="2">
    <name type="scientific">metagenome</name>
    <dbReference type="NCBI Taxonomy" id="256318"/>
    <lineage>
        <taxon>unclassified sequences</taxon>
        <taxon>metagenomes</taxon>
    </lineage>
</organism>
<dbReference type="CDD" id="cd00093">
    <property type="entry name" value="HTH_XRE"/>
    <property type="match status" value="1"/>
</dbReference>
<dbReference type="EMBL" id="CZKB01000009">
    <property type="protein sequence ID" value="CUR59057.1"/>
    <property type="molecule type" value="Genomic_DNA"/>
</dbReference>
<dbReference type="SUPFAM" id="SSF47413">
    <property type="entry name" value="lambda repressor-like DNA-binding domains"/>
    <property type="match status" value="1"/>
</dbReference>
<dbReference type="InterPro" id="IPR041413">
    <property type="entry name" value="MLTR_LBD"/>
</dbReference>
<proteinExistence type="predicted"/>
<protein>
    <submittedName>
        <fullName evidence="2">Helix-turn-helix domain protein</fullName>
    </submittedName>
</protein>
<dbReference type="InterPro" id="IPR010982">
    <property type="entry name" value="Lambda_DNA-bd_dom_sf"/>
</dbReference>
<sequence>MPPVTTREHTVGDLLREWRGRRRMSQLELSNLASVSTRHLSFVENGRSAPTRGMVASLADHLDVPLRAQNQLFLAAGFAPPHAERDVDDHDLAPVLEGLRRLLDAHLPWPALLLDDHWDVVDSNAALHALLDGCAPELLQPPVNAIRITLDPRGLAPRIRNLGEWGGHLVGQLRHRAEETQDPRLGALLVEAESWLGAIRPESVRPGPVVTMEIDQGEHVLRLFSVSARLEMATDLTLDGLHLETFVPADAATADRLSSTTAPRG</sequence>
<dbReference type="PROSITE" id="PS50943">
    <property type="entry name" value="HTH_CROC1"/>
    <property type="match status" value="1"/>
</dbReference>
<evidence type="ECO:0000313" key="2">
    <source>
        <dbReference type="EMBL" id="CUR59057.1"/>
    </source>
</evidence>
<evidence type="ECO:0000259" key="1">
    <source>
        <dbReference type="PROSITE" id="PS50943"/>
    </source>
</evidence>
<dbReference type="Pfam" id="PF13560">
    <property type="entry name" value="HTH_31"/>
    <property type="match status" value="1"/>
</dbReference>
<accession>A0A2P2CAN5</accession>
<dbReference type="Gene3D" id="3.30.450.180">
    <property type="match status" value="1"/>
</dbReference>
<dbReference type="PANTHER" id="PTHR35010:SF4">
    <property type="entry name" value="BLL5781 PROTEIN"/>
    <property type="match status" value="1"/>
</dbReference>
<dbReference type="Pfam" id="PF17765">
    <property type="entry name" value="MLTR_LBD"/>
    <property type="match status" value="1"/>
</dbReference>
<dbReference type="PANTHER" id="PTHR35010">
    <property type="entry name" value="BLL4672 PROTEIN-RELATED"/>
    <property type="match status" value="1"/>
</dbReference>
<feature type="domain" description="HTH cro/C1-type" evidence="1">
    <location>
        <begin position="15"/>
        <end position="69"/>
    </location>
</feature>
<name>A0A2P2CAN5_9ZZZZ</name>
<gene>
    <name evidence="2" type="ORF">NOCA1170044</name>
</gene>
<reference evidence="2" key="1">
    <citation type="submission" date="2015-08" db="EMBL/GenBank/DDBJ databases">
        <authorList>
            <person name="Babu N.S."/>
            <person name="Beckwith C.J."/>
            <person name="Beseler K.G."/>
            <person name="Brison A."/>
            <person name="Carone J.V."/>
            <person name="Caskin T.P."/>
            <person name="Diamond M."/>
            <person name="Durham M.E."/>
            <person name="Foxe J.M."/>
            <person name="Go M."/>
            <person name="Henderson B.A."/>
            <person name="Jones I.B."/>
            <person name="McGettigan J.A."/>
            <person name="Micheletti S.J."/>
            <person name="Nasrallah M.E."/>
            <person name="Ortiz D."/>
            <person name="Piller C.R."/>
            <person name="Privatt S.R."/>
            <person name="Schneider S.L."/>
            <person name="Sharp S."/>
            <person name="Smith T.C."/>
            <person name="Stanton J.D."/>
            <person name="Ullery H.E."/>
            <person name="Wilson R.J."/>
            <person name="Serrano M.G."/>
            <person name="Buck G."/>
            <person name="Lee V."/>
            <person name="Wang Y."/>
            <person name="Carvalho R."/>
            <person name="Voegtly L."/>
            <person name="Shi R."/>
            <person name="Duckworth R."/>
            <person name="Johnson A."/>
            <person name="Loviza R."/>
            <person name="Walstead R."/>
            <person name="Shah Z."/>
            <person name="Kiflezghi M."/>
            <person name="Wade K."/>
            <person name="Ball S.L."/>
            <person name="Bradley K.W."/>
            <person name="Asai D.J."/>
            <person name="Bowman C.A."/>
            <person name="Russell D.A."/>
            <person name="Pope W.H."/>
            <person name="Jacobs-Sera D."/>
            <person name="Hendrix R.W."/>
            <person name="Hatfull G.F."/>
        </authorList>
    </citation>
    <scope>NUCLEOTIDE SEQUENCE</scope>
</reference>
<dbReference type="GO" id="GO:0003677">
    <property type="term" value="F:DNA binding"/>
    <property type="evidence" value="ECO:0007669"/>
    <property type="project" value="InterPro"/>
</dbReference>